<sequence>MVRSSGSMLAVLILISILIIGCTSTETAEPSNQTPPPVMEKLNDAGGDKAGVEEQQQALEMSLDYKTKELTVDGKDYEDTLTPEGLSAKAESMRLFLTSRNYESYIINRYISLPLHAASIEKAKLHPENIQAKIKDHKSDWILVEYTLDLKFTDQKGKEYKSIPLSGDITFLQDEGAWRIQDDTYNMKPFTDIINNAL</sequence>
<feature type="region of interest" description="Disordered" evidence="1">
    <location>
        <begin position="26"/>
        <end position="46"/>
    </location>
</feature>
<name>A0AAU8NDX5_9BACL</name>
<organism evidence="2">
    <name type="scientific">Paenibacillus sp. AN1007</name>
    <dbReference type="NCBI Taxonomy" id="3151385"/>
    <lineage>
        <taxon>Bacteria</taxon>
        <taxon>Bacillati</taxon>
        <taxon>Bacillota</taxon>
        <taxon>Bacilli</taxon>
        <taxon>Bacillales</taxon>
        <taxon>Paenibacillaceae</taxon>
        <taxon>Paenibacillus</taxon>
    </lineage>
</organism>
<evidence type="ECO:0000313" key="2">
    <source>
        <dbReference type="EMBL" id="XCP94691.1"/>
    </source>
</evidence>
<dbReference type="AlphaFoldDB" id="A0AAU8NDX5"/>
<evidence type="ECO:0008006" key="3">
    <source>
        <dbReference type="Google" id="ProtNLM"/>
    </source>
</evidence>
<accession>A0AAU8NDX5</accession>
<protein>
    <recommendedName>
        <fullName evidence="3">Lipoprotein</fullName>
    </recommendedName>
</protein>
<proteinExistence type="predicted"/>
<reference evidence="2" key="1">
    <citation type="submission" date="2024-05" db="EMBL/GenBank/DDBJ databases">
        <title>Draft genome assemblies of 36 bacteria isolated from hibernating arctic ground squirrels.</title>
        <authorList>
            <person name="McKee H."/>
            <person name="Mullen L."/>
            <person name="Drown D.M."/>
            <person name="Duddleston K.N."/>
        </authorList>
    </citation>
    <scope>NUCLEOTIDE SEQUENCE</scope>
    <source>
        <strain evidence="2">AN1007</strain>
    </source>
</reference>
<gene>
    <name evidence="2" type="ORF">ABXS70_26900</name>
</gene>
<evidence type="ECO:0000256" key="1">
    <source>
        <dbReference type="SAM" id="MobiDB-lite"/>
    </source>
</evidence>
<dbReference type="PROSITE" id="PS51257">
    <property type="entry name" value="PROKAR_LIPOPROTEIN"/>
    <property type="match status" value="1"/>
</dbReference>
<dbReference type="EMBL" id="CP159992">
    <property type="protein sequence ID" value="XCP94691.1"/>
    <property type="molecule type" value="Genomic_DNA"/>
</dbReference>
<dbReference type="RefSeq" id="WP_342553453.1">
    <property type="nucleotide sequence ID" value="NZ_CP159992.1"/>
</dbReference>